<protein>
    <submittedName>
        <fullName evidence="5">Two-component system sensor histidine kinase</fullName>
        <ecNumber evidence="5">2.7.13.3</ecNumber>
    </submittedName>
</protein>
<keyword evidence="5" id="KW-0808">Transferase</keyword>
<dbReference type="EMBL" id="UHID01000005">
    <property type="protein sequence ID" value="SUP35116.1"/>
    <property type="molecule type" value="Genomic_DNA"/>
</dbReference>
<organism evidence="5 6">
    <name type="scientific">Streptomyces griseus</name>
    <dbReference type="NCBI Taxonomy" id="1911"/>
    <lineage>
        <taxon>Bacteria</taxon>
        <taxon>Bacillati</taxon>
        <taxon>Actinomycetota</taxon>
        <taxon>Actinomycetes</taxon>
        <taxon>Kitasatosporales</taxon>
        <taxon>Streptomycetaceae</taxon>
        <taxon>Streptomyces</taxon>
    </lineage>
</organism>
<dbReference type="GeneID" id="95071355"/>
<evidence type="ECO:0000256" key="1">
    <source>
        <dbReference type="ARBA" id="ARBA00022777"/>
    </source>
</evidence>
<dbReference type="Pfam" id="PF06580">
    <property type="entry name" value="His_kinase"/>
    <property type="match status" value="1"/>
</dbReference>
<keyword evidence="1 5" id="KW-0418">Kinase</keyword>
<feature type="region of interest" description="Disordered" evidence="2">
    <location>
        <begin position="390"/>
        <end position="409"/>
    </location>
</feature>
<dbReference type="GO" id="GO:0016020">
    <property type="term" value="C:membrane"/>
    <property type="evidence" value="ECO:0007669"/>
    <property type="project" value="InterPro"/>
</dbReference>
<dbReference type="PANTHER" id="PTHR34220">
    <property type="entry name" value="SENSOR HISTIDINE KINASE YPDA"/>
    <property type="match status" value="1"/>
</dbReference>
<dbReference type="Pfam" id="PF02518">
    <property type="entry name" value="HATPase_c"/>
    <property type="match status" value="1"/>
</dbReference>
<feature type="chain" id="PRO_5038392759" evidence="3">
    <location>
        <begin position="22"/>
        <end position="409"/>
    </location>
</feature>
<dbReference type="InterPro" id="IPR050640">
    <property type="entry name" value="Bact_2-comp_sensor_kinase"/>
</dbReference>
<dbReference type="EC" id="2.7.13.3" evidence="5"/>
<dbReference type="AlphaFoldDB" id="A0A380NBD3"/>
<evidence type="ECO:0000313" key="5">
    <source>
        <dbReference type="EMBL" id="SUP35116.1"/>
    </source>
</evidence>
<dbReference type="GO" id="GO:0000155">
    <property type="term" value="F:phosphorelay sensor kinase activity"/>
    <property type="evidence" value="ECO:0007669"/>
    <property type="project" value="InterPro"/>
</dbReference>
<evidence type="ECO:0000313" key="6">
    <source>
        <dbReference type="Proteomes" id="UP000254150"/>
    </source>
</evidence>
<dbReference type="InterPro" id="IPR036890">
    <property type="entry name" value="HATPase_C_sf"/>
</dbReference>
<dbReference type="PANTHER" id="PTHR34220:SF7">
    <property type="entry name" value="SENSOR HISTIDINE KINASE YPDA"/>
    <property type="match status" value="1"/>
</dbReference>
<evidence type="ECO:0000256" key="2">
    <source>
        <dbReference type="SAM" id="MobiDB-lite"/>
    </source>
</evidence>
<feature type="signal peptide" evidence="3">
    <location>
        <begin position="1"/>
        <end position="21"/>
    </location>
</feature>
<dbReference type="SMART" id="SM00387">
    <property type="entry name" value="HATPase_c"/>
    <property type="match status" value="1"/>
</dbReference>
<dbReference type="RefSeq" id="WP_100455641.1">
    <property type="nucleotide sequence ID" value="NZ_UHID01000005.1"/>
</dbReference>
<dbReference type="InterPro" id="IPR003594">
    <property type="entry name" value="HATPase_dom"/>
</dbReference>
<feature type="domain" description="Histidine kinase" evidence="4">
    <location>
        <begin position="287"/>
        <end position="388"/>
    </location>
</feature>
<accession>A0A380NBD3</accession>
<name>A0A380NBD3_STRGR</name>
<gene>
    <name evidence="5" type="primary">yehU</name>
    <name evidence="5" type="ORF">NCTC7807_01913</name>
</gene>
<keyword evidence="3" id="KW-0732">Signal</keyword>
<evidence type="ECO:0000256" key="3">
    <source>
        <dbReference type="SAM" id="SignalP"/>
    </source>
</evidence>
<dbReference type="Proteomes" id="UP000254150">
    <property type="component" value="Unassembled WGS sequence"/>
</dbReference>
<dbReference type="CDD" id="cd16956">
    <property type="entry name" value="HATPase_YehU-like"/>
    <property type="match status" value="1"/>
</dbReference>
<dbReference type="Gene3D" id="3.30.565.10">
    <property type="entry name" value="Histidine kinase-like ATPase, C-terminal domain"/>
    <property type="match status" value="1"/>
</dbReference>
<proteinExistence type="predicted"/>
<sequence length="409" mass="43865">MSSTAVLLALCPLLLAGGFLAGRRTAHPDGRSDLGTPVERATFETLHTASLAAPPLRAGLTEDSARKAARRLRSLLGTDALCLTNRSAVLTWHGTGEHHAKQVLDRLADVLDAGRSAAFDCGCRADDCPLRWAVAAPIVVDHRVLGALVAYAPRESAVLARATDEVARWVSVQLELAELDRSRTRLIEAEIKALRAQISPHFIFNSLAAIASFVRTDPTRARELLLEFADFTRYSFRRHGEFTTLADELHSIDQYLALVRARFGDRLSVTLQIAPEVLAVTLPFLCLQPLVENAVKHGLEGAVTRSRITISAQDAGAEAEVVIEDDGVGMDPGRLRALLRGEGGPSAGVGLLNVDERLRTVFGDAYGLVIETARGAGTRITVRIPKFRAGVHSSPPEAGDQGVPFGSSG</sequence>
<evidence type="ECO:0000259" key="4">
    <source>
        <dbReference type="PROSITE" id="PS50109"/>
    </source>
</evidence>
<dbReference type="InterPro" id="IPR010559">
    <property type="entry name" value="Sig_transdc_His_kin_internal"/>
</dbReference>
<dbReference type="SUPFAM" id="SSF55874">
    <property type="entry name" value="ATPase domain of HSP90 chaperone/DNA topoisomerase II/histidine kinase"/>
    <property type="match status" value="1"/>
</dbReference>
<reference evidence="5 6" key="1">
    <citation type="submission" date="2018-06" db="EMBL/GenBank/DDBJ databases">
        <authorList>
            <consortium name="Pathogen Informatics"/>
            <person name="Doyle S."/>
        </authorList>
    </citation>
    <scope>NUCLEOTIDE SEQUENCE [LARGE SCALE GENOMIC DNA]</scope>
    <source>
        <strain evidence="5 6">NCTC7807</strain>
    </source>
</reference>
<dbReference type="InterPro" id="IPR005467">
    <property type="entry name" value="His_kinase_dom"/>
</dbReference>
<dbReference type="PROSITE" id="PS50109">
    <property type="entry name" value="HIS_KIN"/>
    <property type="match status" value="1"/>
</dbReference>